<dbReference type="AlphaFoldDB" id="A0A1M5Z357"/>
<feature type="transmembrane region" description="Helical" evidence="1">
    <location>
        <begin position="39"/>
        <end position="60"/>
    </location>
</feature>
<sequence length="114" mass="12702">MLTKILFTLLIVASVVWFSRRRAGMAGVQVEQPRENHRWVPLVAGALLAAVVAYGGYGLLQQHQVLEVSVTNQQGETQVYQVKRKDLAERAFVTVEGVKITLSDLDRMVVRQPG</sequence>
<accession>A0A1M5Z357</accession>
<gene>
    <name evidence="2" type="ORF">SAMN02745129_4558</name>
</gene>
<evidence type="ECO:0000313" key="2">
    <source>
        <dbReference type="EMBL" id="SHI18676.1"/>
    </source>
</evidence>
<keyword evidence="3" id="KW-1185">Reference proteome</keyword>
<keyword evidence="1" id="KW-0812">Transmembrane</keyword>
<dbReference type="EMBL" id="FQXG01000009">
    <property type="protein sequence ID" value="SHI18676.1"/>
    <property type="molecule type" value="Genomic_DNA"/>
</dbReference>
<evidence type="ECO:0000313" key="3">
    <source>
        <dbReference type="Proteomes" id="UP000184268"/>
    </source>
</evidence>
<dbReference type="STRING" id="299255.SAMN02745129_4558"/>
<evidence type="ECO:0000256" key="1">
    <source>
        <dbReference type="SAM" id="Phobius"/>
    </source>
</evidence>
<proteinExistence type="predicted"/>
<reference evidence="2 3" key="1">
    <citation type="submission" date="2016-11" db="EMBL/GenBank/DDBJ databases">
        <authorList>
            <person name="Jaros S."/>
            <person name="Januszkiewicz K."/>
            <person name="Wedrychowicz H."/>
        </authorList>
    </citation>
    <scope>NUCLEOTIDE SEQUENCE [LARGE SCALE GENOMIC DNA]</scope>
    <source>
        <strain evidence="2 3">DSM 16917</strain>
    </source>
</reference>
<protein>
    <submittedName>
        <fullName evidence="2">Uncharacterized protein</fullName>
    </submittedName>
</protein>
<keyword evidence="1" id="KW-1133">Transmembrane helix</keyword>
<organism evidence="2 3">
    <name type="scientific">Ferrimonas marina</name>
    <dbReference type="NCBI Taxonomy" id="299255"/>
    <lineage>
        <taxon>Bacteria</taxon>
        <taxon>Pseudomonadati</taxon>
        <taxon>Pseudomonadota</taxon>
        <taxon>Gammaproteobacteria</taxon>
        <taxon>Alteromonadales</taxon>
        <taxon>Ferrimonadaceae</taxon>
        <taxon>Ferrimonas</taxon>
    </lineage>
</organism>
<dbReference type="Proteomes" id="UP000184268">
    <property type="component" value="Unassembled WGS sequence"/>
</dbReference>
<keyword evidence="1" id="KW-0472">Membrane</keyword>
<name>A0A1M5Z357_9GAMM</name>